<dbReference type="PANTHER" id="PTHR30303:SF4">
    <property type="entry name" value="HYDROGENASE EXPRESSION_FORMATION PROTEIN HYPE"/>
    <property type="match status" value="1"/>
</dbReference>
<sequence>MEIGKVPENVLKRAVFKQIKHLRPEVLLHPGVGEDCSAIETAEDEVLVFSTDPITGASKGMGTLAVHITANDLASSGAEPVGILTCVILPPRTREKKLHDLMEEIILAANRLHIEVMGGHTEISDVVNRPVITVTGVGKVKKDKLVSTGGLRPDDDLVMTKWAGLEGTSIIAEEKREELLTRIPEQIIDAAAAMRDYISVVPEAAVAVNAGVTAMHDVTEGGIFGALWEVGEASGVGIIADLDKIPIRQETIELCEFYDINPYMLISSGSMLIGTPHGNKLVDELAEQGIPAAVIGRATEGNDRIIRSGEETRFLEPAGSDQLYKIYQ</sequence>
<feature type="domain" description="PurM-like N-terminal" evidence="2">
    <location>
        <begin position="33"/>
        <end position="140"/>
    </location>
</feature>
<dbReference type="EMBL" id="JACRSX010000001">
    <property type="protein sequence ID" value="MBC8561404.1"/>
    <property type="molecule type" value="Genomic_DNA"/>
</dbReference>
<dbReference type="SUPFAM" id="SSF56042">
    <property type="entry name" value="PurM C-terminal domain-like"/>
    <property type="match status" value="1"/>
</dbReference>
<evidence type="ECO:0000259" key="3">
    <source>
        <dbReference type="Pfam" id="PF02769"/>
    </source>
</evidence>
<dbReference type="InterPro" id="IPR036676">
    <property type="entry name" value="PurM-like_C_sf"/>
</dbReference>
<dbReference type="InterPro" id="IPR011854">
    <property type="entry name" value="HypE"/>
</dbReference>
<dbReference type="Gene3D" id="3.30.1330.10">
    <property type="entry name" value="PurM-like, N-terminal domain"/>
    <property type="match status" value="1"/>
</dbReference>
<dbReference type="InterPro" id="IPR016188">
    <property type="entry name" value="PurM-like_N"/>
</dbReference>
<name>A0ABR7MYE2_9FIRM</name>
<evidence type="ECO:0000259" key="2">
    <source>
        <dbReference type="Pfam" id="PF00586"/>
    </source>
</evidence>
<dbReference type="PIRSF" id="PIRSF005644">
    <property type="entry name" value="Hdrgns_mtr_HypE"/>
    <property type="match status" value="1"/>
</dbReference>
<dbReference type="InterPro" id="IPR036921">
    <property type="entry name" value="PurM-like_N_sf"/>
</dbReference>
<dbReference type="CDD" id="cd06061">
    <property type="entry name" value="PurM-like1"/>
    <property type="match status" value="1"/>
</dbReference>
<dbReference type="Gene3D" id="3.90.650.10">
    <property type="entry name" value="PurM-like C-terminal domain"/>
    <property type="match status" value="1"/>
</dbReference>
<keyword evidence="5" id="KW-1185">Reference proteome</keyword>
<dbReference type="Pfam" id="PF02769">
    <property type="entry name" value="AIRS_C"/>
    <property type="match status" value="1"/>
</dbReference>
<comment type="caution">
    <text evidence="4">The sequence shown here is derived from an EMBL/GenBank/DDBJ whole genome shotgun (WGS) entry which is preliminary data.</text>
</comment>
<evidence type="ECO:0000256" key="1">
    <source>
        <dbReference type="ARBA" id="ARBA00006243"/>
    </source>
</evidence>
<protein>
    <submittedName>
        <fullName evidence="4">Hydrogenase maturation factor</fullName>
    </submittedName>
</protein>
<gene>
    <name evidence="4" type="ORF">H8704_01945</name>
</gene>
<accession>A0ABR7MYE2</accession>
<dbReference type="Proteomes" id="UP000606193">
    <property type="component" value="Unassembled WGS sequence"/>
</dbReference>
<dbReference type="RefSeq" id="WP_249297064.1">
    <property type="nucleotide sequence ID" value="NZ_JACRSX010000001.1"/>
</dbReference>
<dbReference type="SUPFAM" id="SSF55326">
    <property type="entry name" value="PurM N-terminal domain-like"/>
    <property type="match status" value="1"/>
</dbReference>
<evidence type="ECO:0000313" key="4">
    <source>
        <dbReference type="EMBL" id="MBC8561404.1"/>
    </source>
</evidence>
<dbReference type="Pfam" id="PF00586">
    <property type="entry name" value="AIRS"/>
    <property type="match status" value="1"/>
</dbReference>
<dbReference type="InterPro" id="IPR010918">
    <property type="entry name" value="PurM-like_C_dom"/>
</dbReference>
<dbReference type="PANTHER" id="PTHR30303">
    <property type="entry name" value="HYDROGENASE ISOENZYMES FORMATION PROTEIN HYPE"/>
    <property type="match status" value="1"/>
</dbReference>
<comment type="similarity">
    <text evidence="1">Belongs to the HypE family.</text>
</comment>
<proteinExistence type="inferred from homology"/>
<reference evidence="4 5" key="1">
    <citation type="submission" date="2020-08" db="EMBL/GenBank/DDBJ databases">
        <title>Genome public.</title>
        <authorList>
            <person name="Liu C."/>
            <person name="Sun Q."/>
        </authorList>
    </citation>
    <scope>NUCLEOTIDE SEQUENCE [LARGE SCALE GENOMIC DNA]</scope>
    <source>
        <strain evidence="4 5">NSJ-37</strain>
    </source>
</reference>
<evidence type="ECO:0000313" key="5">
    <source>
        <dbReference type="Proteomes" id="UP000606193"/>
    </source>
</evidence>
<organism evidence="4 5">
    <name type="scientific">Jutongia huaianensis</name>
    <dbReference type="NCBI Taxonomy" id="2763668"/>
    <lineage>
        <taxon>Bacteria</taxon>
        <taxon>Bacillati</taxon>
        <taxon>Bacillota</taxon>
        <taxon>Clostridia</taxon>
        <taxon>Lachnospirales</taxon>
        <taxon>Lachnospiraceae</taxon>
        <taxon>Jutongia</taxon>
    </lineage>
</organism>
<feature type="domain" description="PurM-like C-terminal" evidence="3">
    <location>
        <begin position="152"/>
        <end position="303"/>
    </location>
</feature>